<dbReference type="RefSeq" id="WP_134244188.1">
    <property type="nucleotide sequence ID" value="NZ_SNTY01000022.1"/>
</dbReference>
<dbReference type="Pfam" id="PF21197">
    <property type="entry name" value="PgaA_barrel"/>
    <property type="match status" value="1"/>
</dbReference>
<feature type="repeat" description="TPR" evidence="1">
    <location>
        <begin position="186"/>
        <end position="219"/>
    </location>
</feature>
<dbReference type="Proteomes" id="UP000297834">
    <property type="component" value="Unassembled WGS sequence"/>
</dbReference>
<evidence type="ECO:0000256" key="1">
    <source>
        <dbReference type="PROSITE-ProRule" id="PRU00339"/>
    </source>
</evidence>
<name>A0A4Y7XCH6_9GAMM</name>
<organism evidence="4 5">
    <name type="scientific">Alkanindiges illinoisensis</name>
    <dbReference type="NCBI Taxonomy" id="197183"/>
    <lineage>
        <taxon>Bacteria</taxon>
        <taxon>Pseudomonadati</taxon>
        <taxon>Pseudomonadota</taxon>
        <taxon>Gammaproteobacteria</taxon>
        <taxon>Moraxellales</taxon>
        <taxon>Moraxellaceae</taxon>
        <taxon>Alkanindiges</taxon>
    </lineage>
</organism>
<dbReference type="InterPro" id="IPR023870">
    <property type="entry name" value="PGA_export_porin_PgaA"/>
</dbReference>
<dbReference type="SUPFAM" id="SSF48452">
    <property type="entry name" value="TPR-like"/>
    <property type="match status" value="2"/>
</dbReference>
<keyword evidence="5" id="KW-1185">Reference proteome</keyword>
<keyword evidence="2" id="KW-0175">Coiled coil</keyword>
<feature type="coiled-coil region" evidence="2">
    <location>
        <begin position="444"/>
        <end position="491"/>
    </location>
</feature>
<dbReference type="NCBIfam" id="TIGR03939">
    <property type="entry name" value="PGA_TPR_OMP"/>
    <property type="match status" value="1"/>
</dbReference>
<dbReference type="PROSITE" id="PS50005">
    <property type="entry name" value="TPR"/>
    <property type="match status" value="1"/>
</dbReference>
<sequence>MGTSYPDPLKNKLYLGCLVFLEIGCFTLSSSLYAKPAGTALSISQQREQAVQLAKQGKLPQGIATLQQLHRQAPKDLKVTADLIVLLRLAGKNQAIVQLTQSSQLQQLALQVPVYARMAWIGGLRDSQQPKLAYQVAQQIMAHQTLSNQAPQLDVLYYATLAAEAGQSTDARAILDRIQPATLKTADQYAQLAYIYRLLGDAGQGLAYADQALAIQPTHKLALTQKRLILGQQAVKLASQCQFEPAISQLHQLHQQEPDDLKTTADLMVVLRLAGRNAELVRLAQQEKLTTKINDIPAYAYKSWLDALRDQQQFQAAFELARQIYSQSEQQPTGQAPFDDWYYATLAAEAGQTTVVQQLLGSLQQSTLNADQYARLAYIQRLAGLSGQAIVSSQQALALNPQQRLALEQQFVALRNLNRVNKAYQLAQQHPDVFPASMLWPVKADLLSLNLQAALKQKDQLERQGKYQQAAQLIDQNLLALRQALDQLNKNQNEYAPLFNDYLYALRVRERMPELIAEYQKLSVREQFQLQPYAKRAVADAYLATKQPVQAHEIYQYLLDNLPQPDAELFIADYYALLEQEKYQQASNVLVKMDQQFPAMAANTMDVEARKTRVRVEQVLALDAAYRNRLDIAAPKLQQLVQDNPDNVSLANDYATILNWRGLPQTAEQVVQQAYKKAPHNVALDLTHASNSRDLQDYAGWQDALEKASQKTPESSSVIKAQQEWQNRQRVTLQSDLKIAHSKADGQTLSSVNGSRDREWHTRLNSPWLDNRWRIFVDHQDRWADLEPTHQRDQRLGLGAEWQQDRKNAWVLVNQQLDKQSGQSQSGQSSSSQKTGFSAGWGHWLNDHWRYRLGYEHNSSQIPLRALEAGLDANGYQAGVDWRQHESRSASFNYQALDISDGNLRQSVSGAFNQRLFANEKHITTGGLEVFYETNNQPGGSYFNPDHNLSYGINMQHDWMTWRGDEQQSFNQHFELGTGINQQAGFSGKSYVNALYQHEWQLNRRWQINYGIGWGSQVYDGNREHRTYGVLGLSGAF</sequence>
<dbReference type="InterPro" id="IPR019734">
    <property type="entry name" value="TPR_rpt"/>
</dbReference>
<dbReference type="SMART" id="SM00028">
    <property type="entry name" value="TPR"/>
    <property type="match status" value="4"/>
</dbReference>
<accession>A0A4Y7XCH6</accession>
<reference evidence="4 5" key="1">
    <citation type="submission" date="2019-03" db="EMBL/GenBank/DDBJ databases">
        <title>Alkanindiges illinoisensis: a potential pathogenic isolated from ascites of a gastric cancer patient with abdominal metastasis.</title>
        <authorList>
            <person name="Hu X."/>
            <person name="Yang B."/>
            <person name="Yan X."/>
            <person name="Lin L."/>
            <person name="Zhao H."/>
            <person name="Zhou F."/>
            <person name="Su B."/>
            <person name="Chen J."/>
            <person name="Rui Y."/>
            <person name="Wang Q."/>
            <person name="Zheng L."/>
        </authorList>
    </citation>
    <scope>NUCLEOTIDE SEQUENCE [LARGE SCALE GENOMIC DNA]</scope>
    <source>
        <strain evidence="4 5">NFYY 23406</strain>
    </source>
</reference>
<gene>
    <name evidence="4" type="primary">pgaA</name>
    <name evidence="4" type="ORF">E2B99_06815</name>
</gene>
<feature type="domain" description="PgaA membrane beta barrel" evidence="3">
    <location>
        <begin position="735"/>
        <end position="1027"/>
    </location>
</feature>
<proteinExistence type="predicted"/>
<dbReference type="InterPro" id="IPR049003">
    <property type="entry name" value="PgaA_barrel"/>
</dbReference>
<dbReference type="EMBL" id="SNTY01000022">
    <property type="protein sequence ID" value="TEU27325.1"/>
    <property type="molecule type" value="Genomic_DNA"/>
</dbReference>
<dbReference type="STRING" id="1120977.GCA_000619845_01855"/>
<protein>
    <submittedName>
        <fullName evidence="4">Poly-beta-1,6 N-acetyl-D-glucosamine export porin PgaA</fullName>
    </submittedName>
</protein>
<dbReference type="AlphaFoldDB" id="A0A4Y7XCH6"/>
<dbReference type="Gene3D" id="1.25.40.10">
    <property type="entry name" value="Tetratricopeptide repeat domain"/>
    <property type="match status" value="3"/>
</dbReference>
<comment type="caution">
    <text evidence="4">The sequence shown here is derived from an EMBL/GenBank/DDBJ whole genome shotgun (WGS) entry which is preliminary data.</text>
</comment>
<keyword evidence="1" id="KW-0802">TPR repeat</keyword>
<evidence type="ECO:0000313" key="5">
    <source>
        <dbReference type="Proteomes" id="UP000297834"/>
    </source>
</evidence>
<dbReference type="GO" id="GO:1901515">
    <property type="term" value="F:poly-beta-1,6-N-acetyl-D-glucosamine transmembrane transporter activity"/>
    <property type="evidence" value="ECO:0007669"/>
    <property type="project" value="InterPro"/>
</dbReference>
<evidence type="ECO:0000256" key="2">
    <source>
        <dbReference type="SAM" id="Coils"/>
    </source>
</evidence>
<evidence type="ECO:0000313" key="4">
    <source>
        <dbReference type="EMBL" id="TEU27325.1"/>
    </source>
</evidence>
<evidence type="ECO:0000259" key="3">
    <source>
        <dbReference type="Pfam" id="PF21197"/>
    </source>
</evidence>
<dbReference type="InterPro" id="IPR011990">
    <property type="entry name" value="TPR-like_helical_dom_sf"/>
</dbReference>
<dbReference type="OrthoDB" id="5405060at2"/>